<dbReference type="Proteomes" id="UP000008177">
    <property type="component" value="Unplaced contigs"/>
</dbReference>
<dbReference type="EMBL" id="FQ790321">
    <property type="protein sequence ID" value="CCD49867.1"/>
    <property type="molecule type" value="Genomic_DNA"/>
</dbReference>
<organism evidence="1 2">
    <name type="scientific">Botryotinia fuckeliana (strain T4)</name>
    <name type="common">Noble rot fungus</name>
    <name type="synonym">Botrytis cinerea</name>
    <dbReference type="NCBI Taxonomy" id="999810"/>
    <lineage>
        <taxon>Eukaryota</taxon>
        <taxon>Fungi</taxon>
        <taxon>Dikarya</taxon>
        <taxon>Ascomycota</taxon>
        <taxon>Pezizomycotina</taxon>
        <taxon>Leotiomycetes</taxon>
        <taxon>Helotiales</taxon>
        <taxon>Sclerotiniaceae</taxon>
        <taxon>Botrytis</taxon>
    </lineage>
</organism>
<dbReference type="AlphaFoldDB" id="G2YDL9"/>
<proteinExistence type="predicted"/>
<dbReference type="HOGENOM" id="CLU_3175306_0_0_1"/>
<evidence type="ECO:0000313" key="1">
    <source>
        <dbReference type="EMBL" id="CCD49867.1"/>
    </source>
</evidence>
<sequence length="47" mass="5623">MPAPLSWIYDAMLHFRLTPFIRLTYRENTDIQYSCELLLVVTSLLNY</sequence>
<dbReference type="InParanoid" id="G2YDL9"/>
<protein>
    <submittedName>
        <fullName evidence="1">Uncharacterized protein</fullName>
    </submittedName>
</protein>
<name>G2YDL9_BOTF4</name>
<evidence type="ECO:0000313" key="2">
    <source>
        <dbReference type="Proteomes" id="UP000008177"/>
    </source>
</evidence>
<accession>G2YDL9</accession>
<reference evidence="2" key="1">
    <citation type="journal article" date="2011" name="PLoS Genet.">
        <title>Genomic analysis of the necrotrophic fungal pathogens Sclerotinia sclerotiorum and Botrytis cinerea.</title>
        <authorList>
            <person name="Amselem J."/>
            <person name="Cuomo C.A."/>
            <person name="van Kan J.A."/>
            <person name="Viaud M."/>
            <person name="Benito E.P."/>
            <person name="Couloux A."/>
            <person name="Coutinho P.M."/>
            <person name="de Vries R.P."/>
            <person name="Dyer P.S."/>
            <person name="Fillinger S."/>
            <person name="Fournier E."/>
            <person name="Gout L."/>
            <person name="Hahn M."/>
            <person name="Kohn L."/>
            <person name="Lapalu N."/>
            <person name="Plummer K.M."/>
            <person name="Pradier J.M."/>
            <person name="Quevillon E."/>
            <person name="Sharon A."/>
            <person name="Simon A."/>
            <person name="ten Have A."/>
            <person name="Tudzynski B."/>
            <person name="Tudzynski P."/>
            <person name="Wincker P."/>
            <person name="Andrew M."/>
            <person name="Anthouard V."/>
            <person name="Beever R.E."/>
            <person name="Beffa R."/>
            <person name="Benoit I."/>
            <person name="Bouzid O."/>
            <person name="Brault B."/>
            <person name="Chen Z."/>
            <person name="Choquer M."/>
            <person name="Collemare J."/>
            <person name="Cotton P."/>
            <person name="Danchin E.G."/>
            <person name="Da Silva C."/>
            <person name="Gautier A."/>
            <person name="Giraud C."/>
            <person name="Giraud T."/>
            <person name="Gonzalez C."/>
            <person name="Grossetete S."/>
            <person name="Guldener U."/>
            <person name="Henrissat B."/>
            <person name="Howlett B.J."/>
            <person name="Kodira C."/>
            <person name="Kretschmer M."/>
            <person name="Lappartient A."/>
            <person name="Leroch M."/>
            <person name="Levis C."/>
            <person name="Mauceli E."/>
            <person name="Neuveglise C."/>
            <person name="Oeser B."/>
            <person name="Pearson M."/>
            <person name="Poulain J."/>
            <person name="Poussereau N."/>
            <person name="Quesneville H."/>
            <person name="Rascle C."/>
            <person name="Schumacher J."/>
            <person name="Segurens B."/>
            <person name="Sexton A."/>
            <person name="Silva E."/>
            <person name="Sirven C."/>
            <person name="Soanes D.M."/>
            <person name="Talbot N.J."/>
            <person name="Templeton M."/>
            <person name="Yandava C."/>
            <person name="Yarden O."/>
            <person name="Zeng Q."/>
            <person name="Rollins J.A."/>
            <person name="Lebrun M.H."/>
            <person name="Dickman M."/>
        </authorList>
    </citation>
    <scope>NUCLEOTIDE SEQUENCE [LARGE SCALE GENOMIC DNA]</scope>
    <source>
        <strain evidence="2">T4</strain>
    </source>
</reference>
<gene>
    <name evidence="1" type="ORF">BofuT4_P095750.1</name>
</gene>